<gene>
    <name evidence="1" type="ORF">CWE08_11765</name>
</gene>
<dbReference type="EMBL" id="PIPJ01000014">
    <property type="protein sequence ID" value="RUO18193.1"/>
    <property type="molecule type" value="Genomic_DNA"/>
</dbReference>
<reference evidence="2" key="1">
    <citation type="journal article" date="2018" name="Front. Microbiol.">
        <title>Genome-Based Analysis Reveals the Taxonomy and Diversity of the Family Idiomarinaceae.</title>
        <authorList>
            <person name="Liu Y."/>
            <person name="Lai Q."/>
            <person name="Shao Z."/>
        </authorList>
    </citation>
    <scope>NUCLEOTIDE SEQUENCE [LARGE SCALE GENOMIC DNA]</scope>
    <source>
        <strain evidence="2">GBPy7</strain>
    </source>
</reference>
<dbReference type="AlphaFoldDB" id="A0A432VPT8"/>
<accession>A0A432VPT8</accession>
<evidence type="ECO:0000313" key="1">
    <source>
        <dbReference type="EMBL" id="RUO18193.1"/>
    </source>
</evidence>
<protein>
    <submittedName>
        <fullName evidence="1">Uncharacterized protein</fullName>
    </submittedName>
</protein>
<evidence type="ECO:0000313" key="2">
    <source>
        <dbReference type="Proteomes" id="UP000288395"/>
    </source>
</evidence>
<dbReference type="Proteomes" id="UP000288395">
    <property type="component" value="Unassembled WGS sequence"/>
</dbReference>
<proteinExistence type="predicted"/>
<name>A0A432VPT8_9GAMM</name>
<comment type="caution">
    <text evidence="1">The sequence shown here is derived from an EMBL/GenBank/DDBJ whole genome shotgun (WGS) entry which is preliminary data.</text>
</comment>
<keyword evidence="2" id="KW-1185">Reference proteome</keyword>
<organism evidence="1 2">
    <name type="scientific">Aliidiomarina iranensis</name>
    <dbReference type="NCBI Taxonomy" id="1434071"/>
    <lineage>
        <taxon>Bacteria</taxon>
        <taxon>Pseudomonadati</taxon>
        <taxon>Pseudomonadota</taxon>
        <taxon>Gammaproteobacteria</taxon>
        <taxon>Alteromonadales</taxon>
        <taxon>Idiomarinaceae</taxon>
        <taxon>Aliidiomarina</taxon>
    </lineage>
</organism>
<sequence>MKYQPKFNATVYLIRHLNGSLGVGAEPLLAGSVRSSEQASLPLIALGHSRTAQAHPCGAMIHAIHGVDISGAA</sequence>